<evidence type="ECO:0000256" key="5">
    <source>
        <dbReference type="ARBA" id="ARBA00022989"/>
    </source>
</evidence>
<evidence type="ECO:0000313" key="11">
    <source>
        <dbReference type="Proteomes" id="UP000217790"/>
    </source>
</evidence>
<keyword evidence="10" id="KW-0575">Peroxidase</keyword>
<proteinExistence type="inferred from homology"/>
<dbReference type="SMART" id="SM00014">
    <property type="entry name" value="acidPPc"/>
    <property type="match status" value="1"/>
</dbReference>
<comment type="subcellular location">
    <subcellularLocation>
        <location evidence="1">Endoplasmic reticulum membrane</location>
        <topology evidence="1">Multi-pass membrane protein</topology>
    </subcellularLocation>
</comment>
<name>A0A2H3DBC5_ARMGA</name>
<evidence type="ECO:0000256" key="1">
    <source>
        <dbReference type="ARBA" id="ARBA00004477"/>
    </source>
</evidence>
<feature type="domain" description="Phosphatidic acid phosphatase type 2/haloperoxidase" evidence="9">
    <location>
        <begin position="111"/>
        <end position="219"/>
    </location>
</feature>
<dbReference type="AlphaFoldDB" id="A0A2H3DBC5"/>
<keyword evidence="6 8" id="KW-0472">Membrane</keyword>
<dbReference type="InterPro" id="IPR000326">
    <property type="entry name" value="PAP2/HPO"/>
</dbReference>
<evidence type="ECO:0000256" key="8">
    <source>
        <dbReference type="SAM" id="Phobius"/>
    </source>
</evidence>
<dbReference type="GO" id="GO:0004601">
    <property type="term" value="F:peroxidase activity"/>
    <property type="evidence" value="ECO:0007669"/>
    <property type="project" value="UniProtKB-KW"/>
</dbReference>
<gene>
    <name evidence="10" type="ORF">ARMGADRAFT_1080599</name>
</gene>
<evidence type="ECO:0000313" key="10">
    <source>
        <dbReference type="EMBL" id="PBK92539.1"/>
    </source>
</evidence>
<dbReference type="Gene3D" id="1.20.144.10">
    <property type="entry name" value="Phosphatidic acid phosphatase type 2/haloperoxidase"/>
    <property type="match status" value="1"/>
</dbReference>
<evidence type="ECO:0000256" key="2">
    <source>
        <dbReference type="ARBA" id="ARBA00022692"/>
    </source>
</evidence>
<keyword evidence="11" id="KW-1185">Reference proteome</keyword>
<comment type="similarity">
    <text evidence="7">Belongs to the type 2 lipid phosphate phosphatase family.</text>
</comment>
<keyword evidence="5 8" id="KW-1133">Transmembrane helix</keyword>
<organism evidence="10 11">
    <name type="scientific">Armillaria gallica</name>
    <name type="common">Bulbous honey fungus</name>
    <name type="synonym">Armillaria bulbosa</name>
    <dbReference type="NCBI Taxonomy" id="47427"/>
    <lineage>
        <taxon>Eukaryota</taxon>
        <taxon>Fungi</taxon>
        <taxon>Dikarya</taxon>
        <taxon>Basidiomycota</taxon>
        <taxon>Agaricomycotina</taxon>
        <taxon>Agaricomycetes</taxon>
        <taxon>Agaricomycetidae</taxon>
        <taxon>Agaricales</taxon>
        <taxon>Marasmiineae</taxon>
        <taxon>Physalacriaceae</taxon>
        <taxon>Armillaria</taxon>
    </lineage>
</organism>
<evidence type="ECO:0000259" key="9">
    <source>
        <dbReference type="SMART" id="SM00014"/>
    </source>
</evidence>
<dbReference type="Proteomes" id="UP000217790">
    <property type="component" value="Unassembled WGS sequence"/>
</dbReference>
<feature type="transmembrane region" description="Helical" evidence="8">
    <location>
        <begin position="229"/>
        <end position="249"/>
    </location>
</feature>
<dbReference type="OrthoDB" id="301434at2759"/>
<sequence length="388" mass="43178">MPDTATLREKANGRQMHPAAVEADGHATQVDISPLKDKDYAKALAPWRYAIRTKLVERVKSESEAVAYLQRTIRTPWLDTYFVYSSYLGTDSFFLVVLPAFFFFGYDDFGRGLLMILALGGYASSSCKDLFCSPRPFSPPVTRLTLRDHHLEYGFPSTHTTQSSSIALYFLLHVPSAYRPHLCIYAFTIIFGRLYTGMHTFTDCIIGCILGTLAVWVHSLSMFQHFEAWVFTNGLAVPLVLISLFLFFLEMHPYPVDPCPCFEDSVASGSVALGALLGRWGVNYFGIGGVLISLKAPTIMPADVVRSWWVIAALKMFTGMSVILLWRLLAKAALAPVMGLVWGQEVATSKLQIKRSKSYVLTKVVVYAGIAILACDILPAFFSFLGWT</sequence>
<feature type="transmembrane region" description="Helical" evidence="8">
    <location>
        <begin position="204"/>
        <end position="223"/>
    </location>
</feature>
<feature type="transmembrane region" description="Helical" evidence="8">
    <location>
        <begin position="270"/>
        <end position="294"/>
    </location>
</feature>
<evidence type="ECO:0000256" key="4">
    <source>
        <dbReference type="ARBA" id="ARBA00022824"/>
    </source>
</evidence>
<dbReference type="GO" id="GO:0005789">
    <property type="term" value="C:endoplasmic reticulum membrane"/>
    <property type="evidence" value="ECO:0007669"/>
    <property type="project" value="UniProtKB-SubCell"/>
</dbReference>
<dbReference type="SUPFAM" id="SSF48317">
    <property type="entry name" value="Acid phosphatase/Vanadium-dependent haloperoxidase"/>
    <property type="match status" value="1"/>
</dbReference>
<dbReference type="Pfam" id="PF01569">
    <property type="entry name" value="PAP2"/>
    <property type="match status" value="1"/>
</dbReference>
<dbReference type="STRING" id="47427.A0A2H3DBC5"/>
<evidence type="ECO:0000256" key="7">
    <source>
        <dbReference type="ARBA" id="ARBA00038324"/>
    </source>
</evidence>
<keyword evidence="4" id="KW-0256">Endoplasmic reticulum</keyword>
<dbReference type="FunCoup" id="A0A2H3DBC5">
    <property type="interactions" value="337"/>
</dbReference>
<accession>A0A2H3DBC5</accession>
<feature type="transmembrane region" description="Helical" evidence="8">
    <location>
        <begin position="306"/>
        <end position="329"/>
    </location>
</feature>
<feature type="transmembrane region" description="Helical" evidence="8">
    <location>
        <begin position="81"/>
        <end position="106"/>
    </location>
</feature>
<protein>
    <submittedName>
        <fullName evidence="10">Acid phosphatase/Vanadium-dependent haloperoxidase</fullName>
    </submittedName>
</protein>
<reference evidence="11" key="1">
    <citation type="journal article" date="2017" name="Nat. Ecol. Evol.">
        <title>Genome expansion and lineage-specific genetic innovations in the forest pathogenic fungi Armillaria.</title>
        <authorList>
            <person name="Sipos G."/>
            <person name="Prasanna A.N."/>
            <person name="Walter M.C."/>
            <person name="O'Connor E."/>
            <person name="Balint B."/>
            <person name="Krizsan K."/>
            <person name="Kiss B."/>
            <person name="Hess J."/>
            <person name="Varga T."/>
            <person name="Slot J."/>
            <person name="Riley R."/>
            <person name="Boka B."/>
            <person name="Rigling D."/>
            <person name="Barry K."/>
            <person name="Lee J."/>
            <person name="Mihaltcheva S."/>
            <person name="LaButti K."/>
            <person name="Lipzen A."/>
            <person name="Waldron R."/>
            <person name="Moloney N.M."/>
            <person name="Sperisen C."/>
            <person name="Kredics L."/>
            <person name="Vagvoelgyi C."/>
            <person name="Patrignani A."/>
            <person name="Fitzpatrick D."/>
            <person name="Nagy I."/>
            <person name="Doyle S."/>
            <person name="Anderson J.B."/>
            <person name="Grigoriev I.V."/>
            <person name="Gueldener U."/>
            <person name="Muensterkoetter M."/>
            <person name="Nagy L.G."/>
        </authorList>
    </citation>
    <scope>NUCLEOTIDE SEQUENCE [LARGE SCALE GENOMIC DNA]</scope>
    <source>
        <strain evidence="11">Ar21-2</strain>
    </source>
</reference>
<evidence type="ECO:0000256" key="6">
    <source>
        <dbReference type="ARBA" id="ARBA00023136"/>
    </source>
</evidence>
<dbReference type="InterPro" id="IPR036938">
    <property type="entry name" value="PAP2/HPO_sf"/>
</dbReference>
<keyword evidence="2 8" id="KW-0812">Transmembrane</keyword>
<dbReference type="InParanoid" id="A0A2H3DBC5"/>
<dbReference type="GO" id="GO:0042392">
    <property type="term" value="F:sphingosine-1-phosphate phosphatase activity"/>
    <property type="evidence" value="ECO:0007669"/>
    <property type="project" value="TreeGrafter"/>
</dbReference>
<feature type="transmembrane region" description="Helical" evidence="8">
    <location>
        <begin position="364"/>
        <end position="387"/>
    </location>
</feature>
<dbReference type="EMBL" id="KZ293658">
    <property type="protein sequence ID" value="PBK92539.1"/>
    <property type="molecule type" value="Genomic_DNA"/>
</dbReference>
<dbReference type="PANTHER" id="PTHR14969">
    <property type="entry name" value="SPHINGOSINE-1-PHOSPHATE PHOSPHOHYDROLASE"/>
    <property type="match status" value="1"/>
</dbReference>
<dbReference type="OMA" id="GRWEYPY"/>
<keyword evidence="3" id="KW-0378">Hydrolase</keyword>
<evidence type="ECO:0000256" key="3">
    <source>
        <dbReference type="ARBA" id="ARBA00022801"/>
    </source>
</evidence>
<dbReference type="PANTHER" id="PTHR14969:SF28">
    <property type="entry name" value="DIHYDROSPHINGOSINE 1-PHOSPHATE PHOSPHATASE LCB3-RELATED"/>
    <property type="match status" value="1"/>
</dbReference>
<keyword evidence="10" id="KW-0560">Oxidoreductase</keyword>